<dbReference type="SFLD" id="SFLDG01153">
    <property type="entry name" value="Main.4:_Theta-like"/>
    <property type="match status" value="1"/>
</dbReference>
<dbReference type="FunFam" id="1.20.1050.10:FF:000007">
    <property type="entry name" value="Glutathione S-transferase 1-1"/>
    <property type="match status" value="1"/>
</dbReference>
<dbReference type="SFLD" id="SFLDS00019">
    <property type="entry name" value="Glutathione_Transferase_(cytos"/>
    <property type="match status" value="1"/>
</dbReference>
<dbReference type="PROSITE" id="PS50405">
    <property type="entry name" value="GST_CTER"/>
    <property type="match status" value="1"/>
</dbReference>
<dbReference type="CDD" id="cd03177">
    <property type="entry name" value="GST_C_Delta_Epsilon"/>
    <property type="match status" value="1"/>
</dbReference>
<proteinExistence type="evidence at transcript level"/>
<name>A0A6G7K2Z3_9ORTH</name>
<dbReference type="PANTHER" id="PTHR43969:SF7">
    <property type="entry name" value="GST-CONTAINING FLYWCH ZINC-FINGER PROTEIN"/>
    <property type="match status" value="1"/>
</dbReference>
<dbReference type="InterPro" id="IPR004046">
    <property type="entry name" value="GST_C"/>
</dbReference>
<dbReference type="GO" id="GO:0006749">
    <property type="term" value="P:glutathione metabolic process"/>
    <property type="evidence" value="ECO:0007669"/>
    <property type="project" value="TreeGrafter"/>
</dbReference>
<sequence>MTSLTLYNHPMSPPCRFVRLVASILGLDVNIVDVRELSKEMQTPEMLKKFPQHKVPALDDNGLYISESRAIAMYLVSKYGKDDSLYPKEVSKRVLVDQRLFFDQDLYSRFVKVFLAKFHGKQVEASDVEKANDGLEALNRMLDGKKWLAGDNVTLADYCVANSVTSLEFNPECGADPNKHPNVKQWLTRLESSNTKYAEHIKAFRDGVKQMLESKK</sequence>
<feature type="domain" description="GST C-terminal" evidence="4">
    <location>
        <begin position="89"/>
        <end position="216"/>
    </location>
</feature>
<dbReference type="InterPro" id="IPR010987">
    <property type="entry name" value="Glutathione-S-Trfase_C-like"/>
</dbReference>
<dbReference type="InterPro" id="IPR040079">
    <property type="entry name" value="Glutathione_S-Trfase"/>
</dbReference>
<evidence type="ECO:0000259" key="3">
    <source>
        <dbReference type="PROSITE" id="PS50404"/>
    </source>
</evidence>
<dbReference type="SUPFAM" id="SSF52833">
    <property type="entry name" value="Thioredoxin-like"/>
    <property type="match status" value="1"/>
</dbReference>
<evidence type="ECO:0000259" key="4">
    <source>
        <dbReference type="PROSITE" id="PS50405"/>
    </source>
</evidence>
<comment type="subunit">
    <text evidence="1">Homodimer.</text>
</comment>
<dbReference type="SUPFAM" id="SSF47616">
    <property type="entry name" value="GST C-terminal domain-like"/>
    <property type="match status" value="1"/>
</dbReference>
<dbReference type="Pfam" id="PF02798">
    <property type="entry name" value="GST_N"/>
    <property type="match status" value="1"/>
</dbReference>
<dbReference type="InterPro" id="IPR036249">
    <property type="entry name" value="Thioredoxin-like_sf"/>
</dbReference>
<dbReference type="PANTHER" id="PTHR43969">
    <property type="entry name" value="GLUTATHIONE S TRANSFERASE D10, ISOFORM A-RELATED"/>
    <property type="match status" value="1"/>
</dbReference>
<dbReference type="Gene3D" id="1.20.1050.10">
    <property type="match status" value="1"/>
</dbReference>
<organism evidence="5">
    <name type="scientific">Xenocatantops brachycerus</name>
    <dbReference type="NCBI Taxonomy" id="227619"/>
    <lineage>
        <taxon>Eukaryota</taxon>
        <taxon>Metazoa</taxon>
        <taxon>Ecdysozoa</taxon>
        <taxon>Arthropoda</taxon>
        <taxon>Hexapoda</taxon>
        <taxon>Insecta</taxon>
        <taxon>Pterygota</taxon>
        <taxon>Neoptera</taxon>
        <taxon>Polyneoptera</taxon>
        <taxon>Orthoptera</taxon>
        <taxon>Caelifera</taxon>
        <taxon>Acrididea</taxon>
        <taxon>Acridomorpha</taxon>
        <taxon>Acridoidea</taxon>
        <taxon>Acrididae</taxon>
        <taxon>Catantopinae</taxon>
        <taxon>Xenocatantops</taxon>
    </lineage>
</organism>
<evidence type="ECO:0000256" key="2">
    <source>
        <dbReference type="RuleBase" id="RU003494"/>
    </source>
</evidence>
<dbReference type="EC" id="2.5.1.18" evidence="5"/>
<dbReference type="AlphaFoldDB" id="A0A6G7K2Z3"/>
<dbReference type="Gene3D" id="3.40.30.10">
    <property type="entry name" value="Glutaredoxin"/>
    <property type="match status" value="1"/>
</dbReference>
<dbReference type="FunFam" id="3.40.30.10:FF:000034">
    <property type="entry name" value="glutathione S-transferase 1"/>
    <property type="match status" value="1"/>
</dbReference>
<reference evidence="5" key="1">
    <citation type="submission" date="2019-07" db="EMBL/GenBank/DDBJ databases">
        <authorList>
            <person name="Ma G."/>
        </authorList>
    </citation>
    <scope>NUCLEOTIDE SEQUENCE</scope>
</reference>
<dbReference type="InterPro" id="IPR004045">
    <property type="entry name" value="Glutathione_S-Trfase_N"/>
</dbReference>
<evidence type="ECO:0000256" key="1">
    <source>
        <dbReference type="ARBA" id="ARBA00011738"/>
    </source>
</evidence>
<accession>A0A6G7K2Z3</accession>
<feature type="domain" description="GST N-terminal" evidence="3">
    <location>
        <begin position="2"/>
        <end position="83"/>
    </location>
</feature>
<protein>
    <submittedName>
        <fullName evidence="5">Glutathione-S transferase delta7</fullName>
        <ecNumber evidence="5">2.5.1.18</ecNumber>
    </submittedName>
</protein>
<dbReference type="InterPro" id="IPR036282">
    <property type="entry name" value="Glutathione-S-Trfase_C_sf"/>
</dbReference>
<dbReference type="GO" id="GO:0004364">
    <property type="term" value="F:glutathione transferase activity"/>
    <property type="evidence" value="ECO:0007669"/>
    <property type="project" value="UniProtKB-EC"/>
</dbReference>
<evidence type="ECO:0000313" key="5">
    <source>
        <dbReference type="EMBL" id="QII57466.1"/>
    </source>
</evidence>
<keyword evidence="5" id="KW-0808">Transferase</keyword>
<dbReference type="SFLD" id="SFLDG00358">
    <property type="entry name" value="Main_(cytGST)"/>
    <property type="match status" value="1"/>
</dbReference>
<dbReference type="Pfam" id="PF00043">
    <property type="entry name" value="GST_C"/>
    <property type="match status" value="1"/>
</dbReference>
<comment type="similarity">
    <text evidence="2">Belongs to the GST superfamily.</text>
</comment>
<dbReference type="EMBL" id="MN227006">
    <property type="protein sequence ID" value="QII57466.1"/>
    <property type="molecule type" value="mRNA"/>
</dbReference>
<dbReference type="PROSITE" id="PS50404">
    <property type="entry name" value="GST_NTER"/>
    <property type="match status" value="1"/>
</dbReference>